<name>A0A3A8ABD8_9HYPH</name>
<dbReference type="PROSITE" id="PS51009">
    <property type="entry name" value="CYTCII"/>
    <property type="match status" value="1"/>
</dbReference>
<dbReference type="EMBL" id="QFWV02000006">
    <property type="protein sequence ID" value="RKF06658.1"/>
    <property type="molecule type" value="Genomic_DNA"/>
</dbReference>
<organism evidence="1 2">
    <name type="scientific">Oceaniradius stylonematis</name>
    <dbReference type="NCBI Taxonomy" id="2184161"/>
    <lineage>
        <taxon>Bacteria</taxon>
        <taxon>Pseudomonadati</taxon>
        <taxon>Pseudomonadota</taxon>
        <taxon>Alphaproteobacteria</taxon>
        <taxon>Hyphomicrobiales</taxon>
        <taxon>Ahrensiaceae</taxon>
        <taxon>Oceaniradius</taxon>
    </lineage>
</organism>
<dbReference type="GO" id="GO:0020037">
    <property type="term" value="F:heme binding"/>
    <property type="evidence" value="ECO:0007669"/>
    <property type="project" value="InterPro"/>
</dbReference>
<evidence type="ECO:0000313" key="2">
    <source>
        <dbReference type="Proteomes" id="UP000246132"/>
    </source>
</evidence>
<dbReference type="Gene3D" id="1.20.120.10">
    <property type="entry name" value="Cytochrome c/b562"/>
    <property type="match status" value="1"/>
</dbReference>
<evidence type="ECO:0000313" key="1">
    <source>
        <dbReference type="EMBL" id="RKF06658.1"/>
    </source>
</evidence>
<keyword evidence="2" id="KW-1185">Reference proteome</keyword>
<dbReference type="GO" id="GO:0005506">
    <property type="term" value="F:iron ion binding"/>
    <property type="evidence" value="ECO:0007669"/>
    <property type="project" value="InterPro"/>
</dbReference>
<accession>A0A3A8ABD8</accession>
<dbReference type="GO" id="GO:0022900">
    <property type="term" value="P:electron transport chain"/>
    <property type="evidence" value="ECO:0007669"/>
    <property type="project" value="InterPro"/>
</dbReference>
<reference evidence="1 2" key="1">
    <citation type="journal article" date="2018" name="Int. J. Syst. Bacteriol.">
        <title>Oceaniradius stylonemae gen. nov., sp. nov., isolated from a red alga, Stylonema cornu-cervi.</title>
        <authorList>
            <person name="Jeong S."/>
        </authorList>
    </citation>
    <scope>NUCLEOTIDE SEQUENCE [LARGE SCALE GENOMIC DNA]</scope>
    <source>
        <strain evidence="1 2">StC1</strain>
    </source>
</reference>
<comment type="caution">
    <text evidence="1">The sequence shown here is derived from an EMBL/GenBank/DDBJ whole genome shotgun (WGS) entry which is preliminary data.</text>
</comment>
<dbReference type="Pfam" id="PF01322">
    <property type="entry name" value="Cytochrom_C_2"/>
    <property type="match status" value="1"/>
</dbReference>
<dbReference type="InterPro" id="IPR010980">
    <property type="entry name" value="Cyt_c/b562"/>
</dbReference>
<proteinExistence type="predicted"/>
<protein>
    <submittedName>
        <fullName evidence="1">Cytochrome c</fullName>
    </submittedName>
</protein>
<dbReference type="GO" id="GO:0009055">
    <property type="term" value="F:electron transfer activity"/>
    <property type="evidence" value="ECO:0007669"/>
    <property type="project" value="InterPro"/>
</dbReference>
<dbReference type="SUPFAM" id="SSF47175">
    <property type="entry name" value="Cytochromes"/>
    <property type="match status" value="1"/>
</dbReference>
<sequence length="175" mass="18654">MIFALRLHLLLCDAGFGSPQKASGGKQMLLRTLTIAATMLATGATVSIAQDDPIAERQETMKTMGRSMRVLVPMARGQADYDAEAALAAFVQMNDAAQNYGDLFPEGSETGGDTRAKPEIWSDREGFDAAVAAFKDDLAMAVSADIGSLDAFRPVFGAVAQNCGDCHEDYQVPEN</sequence>
<dbReference type="Proteomes" id="UP000246132">
    <property type="component" value="Unassembled WGS sequence"/>
</dbReference>
<gene>
    <name evidence="1" type="ORF">DEM25_010430</name>
</gene>
<dbReference type="AlphaFoldDB" id="A0A3A8ABD8"/>
<dbReference type="InterPro" id="IPR002321">
    <property type="entry name" value="Cyt_c_II"/>
</dbReference>